<name>A0A3T0N171_9RHOB</name>
<dbReference type="NCBIfam" id="TIGR01300">
    <property type="entry name" value="CPA3_mnhG_phaG"/>
    <property type="match status" value="1"/>
</dbReference>
<feature type="transmembrane region" description="Helical" evidence="2">
    <location>
        <begin position="68"/>
        <end position="89"/>
    </location>
</feature>
<keyword evidence="2" id="KW-1133">Transmembrane helix</keyword>
<evidence type="ECO:0000313" key="3">
    <source>
        <dbReference type="EMBL" id="AZV77756.1"/>
    </source>
</evidence>
<evidence type="ECO:0000256" key="1">
    <source>
        <dbReference type="SAM" id="MobiDB-lite"/>
    </source>
</evidence>
<dbReference type="PANTHER" id="PTHR34703:SF1">
    <property type="entry name" value="ANTIPORTER SUBUNIT MNHG2-RELATED"/>
    <property type="match status" value="1"/>
</dbReference>
<dbReference type="Pfam" id="PF03334">
    <property type="entry name" value="PhaG_MnhG_YufB"/>
    <property type="match status" value="1"/>
</dbReference>
<dbReference type="InterPro" id="IPR005133">
    <property type="entry name" value="PhaG_MnhG_YufB"/>
</dbReference>
<dbReference type="RefSeq" id="WP_127748314.1">
    <property type="nucleotide sequence ID" value="NZ_CP033219.1"/>
</dbReference>
<sequence length="124" mass="13344">MDLFFELLITGFLIMAGVFGLVGSFGLLKLNDAMSRLHAPTKATTLGVGGVLLASMTHAFAMGPHWSVHELMITLFLLLTAPITANFIAKVHIHQKESRDSLPAAGEDGSWATQDLDDPSDHQS</sequence>
<organism evidence="3 4">
    <name type="scientific">Parasedimentitalea marina</name>
    <dbReference type="NCBI Taxonomy" id="2483033"/>
    <lineage>
        <taxon>Bacteria</taxon>
        <taxon>Pseudomonadati</taxon>
        <taxon>Pseudomonadota</taxon>
        <taxon>Alphaproteobacteria</taxon>
        <taxon>Rhodobacterales</taxon>
        <taxon>Paracoccaceae</taxon>
        <taxon>Parasedimentitalea</taxon>
    </lineage>
</organism>
<dbReference type="EMBL" id="CP033219">
    <property type="protein sequence ID" value="AZV77756.1"/>
    <property type="molecule type" value="Genomic_DNA"/>
</dbReference>
<dbReference type="OrthoDB" id="4427992at2"/>
<proteinExistence type="predicted"/>
<dbReference type="Proteomes" id="UP000283063">
    <property type="component" value="Chromosome"/>
</dbReference>
<keyword evidence="4" id="KW-1185">Reference proteome</keyword>
<dbReference type="GO" id="GO:0015385">
    <property type="term" value="F:sodium:proton antiporter activity"/>
    <property type="evidence" value="ECO:0007669"/>
    <property type="project" value="TreeGrafter"/>
</dbReference>
<dbReference type="NCBIfam" id="NF009316">
    <property type="entry name" value="PRK12674.1-5"/>
    <property type="match status" value="1"/>
</dbReference>
<feature type="region of interest" description="Disordered" evidence="1">
    <location>
        <begin position="99"/>
        <end position="124"/>
    </location>
</feature>
<dbReference type="KEGG" id="sedi:EBB79_07525"/>
<feature type="transmembrane region" description="Helical" evidence="2">
    <location>
        <begin position="12"/>
        <end position="31"/>
    </location>
</feature>
<accession>A0A3T0N171</accession>
<dbReference type="PANTHER" id="PTHR34703">
    <property type="entry name" value="ANTIPORTER SUBUNIT MNHG2-RELATED"/>
    <property type="match status" value="1"/>
</dbReference>
<reference evidence="3 4" key="1">
    <citation type="submission" date="2018-10" db="EMBL/GenBank/DDBJ databases">
        <title>Parasedimentitalea marina sp. nov., a psychrophilic bacterium isolated from deep seawater of the New Britain Trench.</title>
        <authorList>
            <person name="Cao J."/>
        </authorList>
    </citation>
    <scope>NUCLEOTIDE SEQUENCE [LARGE SCALE GENOMIC DNA]</scope>
    <source>
        <strain evidence="3 4">W43</strain>
    </source>
</reference>
<feature type="transmembrane region" description="Helical" evidence="2">
    <location>
        <begin position="43"/>
        <end position="62"/>
    </location>
</feature>
<dbReference type="AlphaFoldDB" id="A0A3T0N171"/>
<keyword evidence="2" id="KW-0812">Transmembrane</keyword>
<gene>
    <name evidence="3" type="ORF">EBB79_07525</name>
</gene>
<protein>
    <submittedName>
        <fullName evidence="3">Na+/H+ antiporter subunit G</fullName>
    </submittedName>
</protein>
<evidence type="ECO:0000313" key="4">
    <source>
        <dbReference type="Proteomes" id="UP000283063"/>
    </source>
</evidence>
<evidence type="ECO:0000256" key="2">
    <source>
        <dbReference type="SAM" id="Phobius"/>
    </source>
</evidence>
<keyword evidence="2" id="KW-0472">Membrane</keyword>